<reference evidence="1 2" key="1">
    <citation type="journal article" date="2014" name="Nat. Commun.">
        <title>Molecular traces of alternative social organization in a termite genome.</title>
        <authorList>
            <person name="Terrapon N."/>
            <person name="Li C."/>
            <person name="Robertson H.M."/>
            <person name="Ji L."/>
            <person name="Meng X."/>
            <person name="Booth W."/>
            <person name="Chen Z."/>
            <person name="Childers C.P."/>
            <person name="Glastad K.M."/>
            <person name="Gokhale K."/>
            <person name="Gowin J."/>
            <person name="Gronenberg W."/>
            <person name="Hermansen R.A."/>
            <person name="Hu H."/>
            <person name="Hunt B.G."/>
            <person name="Huylmans A.K."/>
            <person name="Khalil S.M."/>
            <person name="Mitchell R.D."/>
            <person name="Munoz-Torres M.C."/>
            <person name="Mustard J.A."/>
            <person name="Pan H."/>
            <person name="Reese J.T."/>
            <person name="Scharf M.E."/>
            <person name="Sun F."/>
            <person name="Vogel H."/>
            <person name="Xiao J."/>
            <person name="Yang W."/>
            <person name="Yang Z."/>
            <person name="Yang Z."/>
            <person name="Zhou J."/>
            <person name="Zhu J."/>
            <person name="Brent C.S."/>
            <person name="Elsik C.G."/>
            <person name="Goodisman M.A."/>
            <person name="Liberles D.A."/>
            <person name="Roe R.M."/>
            <person name="Vargo E.L."/>
            <person name="Vilcinskas A."/>
            <person name="Wang J."/>
            <person name="Bornberg-Bauer E."/>
            <person name="Korb J."/>
            <person name="Zhang G."/>
            <person name="Liebig J."/>
        </authorList>
    </citation>
    <scope>NUCLEOTIDE SEQUENCE [LARGE SCALE GENOMIC DNA]</scope>
    <source>
        <tissue evidence="1">Whole organism</tissue>
    </source>
</reference>
<dbReference type="AlphaFoldDB" id="A0A067R720"/>
<proteinExistence type="predicted"/>
<gene>
    <name evidence="1" type="ORF">L798_06265</name>
</gene>
<dbReference type="InParanoid" id="A0A067R720"/>
<dbReference type="EMBL" id="KK852657">
    <property type="protein sequence ID" value="KDR19210.1"/>
    <property type="molecule type" value="Genomic_DNA"/>
</dbReference>
<sequence length="111" mass="12888">MQEDVSKLLLATYVSPFQLQDGCLLDGKAVNQVEIYHLFKCPWANIIRDMRAMMEASRTSETSAKLYQTTRRYNLEDTIFVLTAHSNYSWKMYSGLEALKEVDVFHSFYSS</sequence>
<protein>
    <submittedName>
        <fullName evidence="1">Uncharacterized protein</fullName>
    </submittedName>
</protein>
<keyword evidence="2" id="KW-1185">Reference proteome</keyword>
<name>A0A067R720_ZOONE</name>
<evidence type="ECO:0000313" key="2">
    <source>
        <dbReference type="Proteomes" id="UP000027135"/>
    </source>
</evidence>
<organism evidence="1 2">
    <name type="scientific">Zootermopsis nevadensis</name>
    <name type="common">Dampwood termite</name>
    <dbReference type="NCBI Taxonomy" id="136037"/>
    <lineage>
        <taxon>Eukaryota</taxon>
        <taxon>Metazoa</taxon>
        <taxon>Ecdysozoa</taxon>
        <taxon>Arthropoda</taxon>
        <taxon>Hexapoda</taxon>
        <taxon>Insecta</taxon>
        <taxon>Pterygota</taxon>
        <taxon>Neoptera</taxon>
        <taxon>Polyneoptera</taxon>
        <taxon>Dictyoptera</taxon>
        <taxon>Blattodea</taxon>
        <taxon>Blattoidea</taxon>
        <taxon>Termitoidae</taxon>
        <taxon>Termopsidae</taxon>
        <taxon>Zootermopsis</taxon>
    </lineage>
</organism>
<dbReference type="Proteomes" id="UP000027135">
    <property type="component" value="Unassembled WGS sequence"/>
</dbReference>
<accession>A0A067R720</accession>
<evidence type="ECO:0000313" key="1">
    <source>
        <dbReference type="EMBL" id="KDR19210.1"/>
    </source>
</evidence>